<evidence type="ECO:0000259" key="1">
    <source>
        <dbReference type="Pfam" id="PF00534"/>
    </source>
</evidence>
<dbReference type="PANTHER" id="PTHR12526">
    <property type="entry name" value="GLYCOSYLTRANSFERASE"/>
    <property type="match status" value="1"/>
</dbReference>
<dbReference type="EC" id="2.4.-.-" evidence="3"/>
<accession>A0ABT8A7U9</accession>
<dbReference type="GO" id="GO:0016757">
    <property type="term" value="F:glycosyltransferase activity"/>
    <property type="evidence" value="ECO:0007669"/>
    <property type="project" value="UniProtKB-KW"/>
</dbReference>
<sequence>MGELTPGDPGRIAVLSHVHPSLSRGGAEIAAHTLFTGLREIGVDAIFIAACPEQDRARLHLGSAHERAVHVDAGGYDPFYHLAAPDVVAQLGRIVVADGIRLANFHHFLNFGVNALRVLEVPVVLTLHEFLAACHHSGQMVTRPARHLCGAATPEACATCFPERGAARFAMRQRHLLETLGGLRGFVSPSHFLADRMAGWGLPRSRIAVVENGLRDASPPAPAKAPGDDQWVFGFFGQINPFKGVDLLLEAATLIEADAALAGRVRIRIHGVMIGQPPEFVARFQAAVARHACLEFVGAYDNASVGRLMRDCDYVVVPSTWWENSPMVIQEAFQAGRPVLCSDIGGMAEKVVDGVSGLHFRIGNRLDLLRAMRTAMQPGVQAGLCAGLPVVNDRVAMARAYLEAFAGFAASPPASAVPSRP</sequence>
<dbReference type="Proteomes" id="UP001529369">
    <property type="component" value="Unassembled WGS sequence"/>
</dbReference>
<evidence type="ECO:0000259" key="2">
    <source>
        <dbReference type="Pfam" id="PF13439"/>
    </source>
</evidence>
<dbReference type="InterPro" id="IPR001296">
    <property type="entry name" value="Glyco_trans_1"/>
</dbReference>
<keyword evidence="4" id="KW-1185">Reference proteome</keyword>
<gene>
    <name evidence="3" type="ORF">QWZ14_15510</name>
</gene>
<dbReference type="InterPro" id="IPR028098">
    <property type="entry name" value="Glyco_trans_4-like_N"/>
</dbReference>
<keyword evidence="3" id="KW-0328">Glycosyltransferase</keyword>
<dbReference type="Pfam" id="PF13439">
    <property type="entry name" value="Glyco_transf_4"/>
    <property type="match status" value="1"/>
</dbReference>
<feature type="domain" description="Glycosyl transferase family 1" evidence="1">
    <location>
        <begin position="227"/>
        <end position="376"/>
    </location>
</feature>
<dbReference type="PANTHER" id="PTHR12526:SF635">
    <property type="entry name" value="GLYCOSYL TRANSFERASE GROUP 1"/>
    <property type="match status" value="1"/>
</dbReference>
<keyword evidence="3" id="KW-0808">Transferase</keyword>
<protein>
    <submittedName>
        <fullName evidence="3">Glycosyltransferase</fullName>
        <ecNumber evidence="3">2.4.-.-</ecNumber>
    </submittedName>
</protein>
<dbReference type="Pfam" id="PF00534">
    <property type="entry name" value="Glycos_transf_1"/>
    <property type="match status" value="1"/>
</dbReference>
<dbReference type="RefSeq" id="WP_290317640.1">
    <property type="nucleotide sequence ID" value="NZ_JAUFPN010000153.1"/>
</dbReference>
<name>A0ABT8A7U9_9PROT</name>
<proteinExistence type="predicted"/>
<feature type="domain" description="Glycosyltransferase subfamily 4-like N-terminal" evidence="2">
    <location>
        <begin position="25"/>
        <end position="214"/>
    </location>
</feature>
<dbReference type="Gene3D" id="3.40.50.2000">
    <property type="entry name" value="Glycogen Phosphorylase B"/>
    <property type="match status" value="2"/>
</dbReference>
<evidence type="ECO:0000313" key="4">
    <source>
        <dbReference type="Proteomes" id="UP001529369"/>
    </source>
</evidence>
<evidence type="ECO:0000313" key="3">
    <source>
        <dbReference type="EMBL" id="MDN3565776.1"/>
    </source>
</evidence>
<reference evidence="4" key="1">
    <citation type="journal article" date="2019" name="Int. J. Syst. Evol. Microbiol.">
        <title>The Global Catalogue of Microorganisms (GCM) 10K type strain sequencing project: providing services to taxonomists for standard genome sequencing and annotation.</title>
        <authorList>
            <consortium name="The Broad Institute Genomics Platform"/>
            <consortium name="The Broad Institute Genome Sequencing Center for Infectious Disease"/>
            <person name="Wu L."/>
            <person name="Ma J."/>
        </authorList>
    </citation>
    <scope>NUCLEOTIDE SEQUENCE [LARGE SCALE GENOMIC DNA]</scope>
    <source>
        <strain evidence="4">CECT 7131</strain>
    </source>
</reference>
<comment type="caution">
    <text evidence="3">The sequence shown here is derived from an EMBL/GenBank/DDBJ whole genome shotgun (WGS) entry which is preliminary data.</text>
</comment>
<dbReference type="EMBL" id="JAUFPN010000153">
    <property type="protein sequence ID" value="MDN3565776.1"/>
    <property type="molecule type" value="Genomic_DNA"/>
</dbReference>
<organism evidence="3 4">
    <name type="scientific">Paeniroseomonas aquatica</name>
    <dbReference type="NCBI Taxonomy" id="373043"/>
    <lineage>
        <taxon>Bacteria</taxon>
        <taxon>Pseudomonadati</taxon>
        <taxon>Pseudomonadota</taxon>
        <taxon>Alphaproteobacteria</taxon>
        <taxon>Acetobacterales</taxon>
        <taxon>Acetobacteraceae</taxon>
        <taxon>Paeniroseomonas</taxon>
    </lineage>
</organism>
<dbReference type="SUPFAM" id="SSF53756">
    <property type="entry name" value="UDP-Glycosyltransferase/glycogen phosphorylase"/>
    <property type="match status" value="1"/>
</dbReference>